<dbReference type="SMART" id="SM00184">
    <property type="entry name" value="RING"/>
    <property type="match status" value="1"/>
</dbReference>
<dbReference type="InterPro" id="IPR013083">
    <property type="entry name" value="Znf_RING/FYVE/PHD"/>
</dbReference>
<dbReference type="AlphaFoldDB" id="A0A9P1CMN4"/>
<keyword evidence="10" id="KW-1133">Transmembrane helix</keyword>
<evidence type="ECO:0000256" key="4">
    <source>
        <dbReference type="ARBA" id="ARBA00022679"/>
    </source>
</evidence>
<keyword evidence="9" id="KW-0862">Zinc</keyword>
<accession>A0A9P1CMN4</accession>
<evidence type="ECO:0000259" key="14">
    <source>
        <dbReference type="PROSITE" id="PS50089"/>
    </source>
</evidence>
<keyword evidence="4" id="KW-0808">Transferase</keyword>
<dbReference type="GO" id="GO:0008270">
    <property type="term" value="F:zinc ion binding"/>
    <property type="evidence" value="ECO:0007669"/>
    <property type="project" value="UniProtKB-KW"/>
</dbReference>
<dbReference type="GO" id="GO:0016567">
    <property type="term" value="P:protein ubiquitination"/>
    <property type="evidence" value="ECO:0007669"/>
    <property type="project" value="TreeGrafter"/>
</dbReference>
<gene>
    <name evidence="15" type="ORF">C1SCF055_LOCUS20544</name>
</gene>
<dbReference type="SUPFAM" id="SSF57850">
    <property type="entry name" value="RING/U-box"/>
    <property type="match status" value="1"/>
</dbReference>
<dbReference type="GO" id="GO:0016020">
    <property type="term" value="C:membrane"/>
    <property type="evidence" value="ECO:0007669"/>
    <property type="project" value="UniProtKB-SubCell"/>
</dbReference>
<name>A0A9P1CMN4_9DINO</name>
<feature type="compositionally biased region" description="Basic residues" evidence="13">
    <location>
        <begin position="34"/>
        <end position="45"/>
    </location>
</feature>
<dbReference type="EC" id="2.3.2.27" evidence="3"/>
<dbReference type="EMBL" id="CAMXCT010001881">
    <property type="protein sequence ID" value="CAI3993837.1"/>
    <property type="molecule type" value="Genomic_DNA"/>
</dbReference>
<evidence type="ECO:0000256" key="13">
    <source>
        <dbReference type="SAM" id="MobiDB-lite"/>
    </source>
</evidence>
<reference evidence="16" key="2">
    <citation type="submission" date="2024-04" db="EMBL/GenBank/DDBJ databases">
        <authorList>
            <person name="Chen Y."/>
            <person name="Shah S."/>
            <person name="Dougan E. K."/>
            <person name="Thang M."/>
            <person name="Chan C."/>
        </authorList>
    </citation>
    <scope>NUCLEOTIDE SEQUENCE [LARGE SCALE GENOMIC DNA]</scope>
</reference>
<dbReference type="GO" id="GO:0006511">
    <property type="term" value="P:ubiquitin-dependent protein catabolic process"/>
    <property type="evidence" value="ECO:0007669"/>
    <property type="project" value="TreeGrafter"/>
</dbReference>
<feature type="compositionally biased region" description="Low complexity" evidence="13">
    <location>
        <begin position="20"/>
        <end position="33"/>
    </location>
</feature>
<dbReference type="PROSITE" id="PS50089">
    <property type="entry name" value="ZF_RING_2"/>
    <property type="match status" value="1"/>
</dbReference>
<proteinExistence type="predicted"/>
<keyword evidence="11" id="KW-0472">Membrane</keyword>
<evidence type="ECO:0000256" key="7">
    <source>
        <dbReference type="ARBA" id="ARBA00022771"/>
    </source>
</evidence>
<dbReference type="Proteomes" id="UP001152797">
    <property type="component" value="Unassembled WGS sequence"/>
</dbReference>
<evidence type="ECO:0000256" key="3">
    <source>
        <dbReference type="ARBA" id="ARBA00012483"/>
    </source>
</evidence>
<sequence>MDVTCRSRSRDRSRSKCRSSGRSLRSRSVASSSRSRRHGHGRRRREARDASHTSPASSSARSHRDRRRHRRYRRPRRARRVSSARRSERAGPSARRRSRRSNSWRPRFASTSPSFAAHAALDPTLRLPCGLTSVEVLDLLSREITPDDYELLLRLDKAVGQPVASTETVEALPSVAPEEFKGQNCSICLAPFEDDSEVAAMQCKHQFHRSCISRWLSECRKTCPLCGKDAS</sequence>
<comment type="caution">
    <text evidence="15">The sequence shown here is derived from an EMBL/GenBank/DDBJ whole genome shotgun (WGS) entry which is preliminary data.</text>
</comment>
<dbReference type="PANTHER" id="PTHR45977:SF13">
    <property type="entry name" value="GB|AAF27103.1"/>
    <property type="match status" value="1"/>
</dbReference>
<evidence type="ECO:0000313" key="17">
    <source>
        <dbReference type="Proteomes" id="UP001152797"/>
    </source>
</evidence>
<dbReference type="InterPro" id="IPR001841">
    <property type="entry name" value="Znf_RING"/>
</dbReference>
<dbReference type="OrthoDB" id="8062037at2759"/>
<keyword evidence="8" id="KW-0833">Ubl conjugation pathway</keyword>
<keyword evidence="5" id="KW-0812">Transmembrane</keyword>
<evidence type="ECO:0000256" key="8">
    <source>
        <dbReference type="ARBA" id="ARBA00022786"/>
    </source>
</evidence>
<feature type="domain" description="RING-type" evidence="14">
    <location>
        <begin position="185"/>
        <end position="226"/>
    </location>
</feature>
<keyword evidence="7 12" id="KW-0863">Zinc-finger</keyword>
<dbReference type="PANTHER" id="PTHR45977">
    <property type="entry name" value="TARGET OF ERK KINASE MPK-1"/>
    <property type="match status" value="1"/>
</dbReference>
<evidence type="ECO:0000256" key="5">
    <source>
        <dbReference type="ARBA" id="ARBA00022692"/>
    </source>
</evidence>
<comment type="subcellular location">
    <subcellularLocation>
        <location evidence="2">Membrane</location>
        <topology evidence="2">Multi-pass membrane protein</topology>
    </subcellularLocation>
</comment>
<keyword evidence="6" id="KW-0479">Metal-binding</keyword>
<comment type="catalytic activity">
    <reaction evidence="1">
        <text>S-ubiquitinyl-[E2 ubiquitin-conjugating enzyme]-L-cysteine + [acceptor protein]-L-lysine = [E2 ubiquitin-conjugating enzyme]-L-cysteine + N(6)-ubiquitinyl-[acceptor protein]-L-lysine.</text>
        <dbReference type="EC" id="2.3.2.27"/>
    </reaction>
</comment>
<reference evidence="15" key="1">
    <citation type="submission" date="2022-10" db="EMBL/GenBank/DDBJ databases">
        <authorList>
            <person name="Chen Y."/>
            <person name="Dougan E. K."/>
            <person name="Chan C."/>
            <person name="Rhodes N."/>
            <person name="Thang M."/>
        </authorList>
    </citation>
    <scope>NUCLEOTIDE SEQUENCE</scope>
</reference>
<dbReference type="CDD" id="cd16448">
    <property type="entry name" value="RING-H2"/>
    <property type="match status" value="1"/>
</dbReference>
<evidence type="ECO:0000256" key="10">
    <source>
        <dbReference type="ARBA" id="ARBA00022989"/>
    </source>
</evidence>
<evidence type="ECO:0000256" key="12">
    <source>
        <dbReference type="PROSITE-ProRule" id="PRU00175"/>
    </source>
</evidence>
<dbReference type="Pfam" id="PF13639">
    <property type="entry name" value="zf-RING_2"/>
    <property type="match status" value="1"/>
</dbReference>
<organism evidence="15">
    <name type="scientific">Cladocopium goreaui</name>
    <dbReference type="NCBI Taxonomy" id="2562237"/>
    <lineage>
        <taxon>Eukaryota</taxon>
        <taxon>Sar</taxon>
        <taxon>Alveolata</taxon>
        <taxon>Dinophyceae</taxon>
        <taxon>Suessiales</taxon>
        <taxon>Symbiodiniaceae</taxon>
        <taxon>Cladocopium</taxon>
    </lineage>
</organism>
<evidence type="ECO:0000256" key="9">
    <source>
        <dbReference type="ARBA" id="ARBA00022833"/>
    </source>
</evidence>
<protein>
    <recommendedName>
        <fullName evidence="3">RING-type E3 ubiquitin transferase</fullName>
        <ecNumber evidence="3">2.3.2.27</ecNumber>
    </recommendedName>
</protein>
<dbReference type="Gene3D" id="3.30.40.10">
    <property type="entry name" value="Zinc/RING finger domain, C3HC4 (zinc finger)"/>
    <property type="match status" value="1"/>
</dbReference>
<evidence type="ECO:0000256" key="1">
    <source>
        <dbReference type="ARBA" id="ARBA00000900"/>
    </source>
</evidence>
<feature type="compositionally biased region" description="Basic residues" evidence="13">
    <location>
        <begin position="61"/>
        <end position="83"/>
    </location>
</feature>
<dbReference type="EMBL" id="CAMXCT020001881">
    <property type="protein sequence ID" value="CAL1147212.1"/>
    <property type="molecule type" value="Genomic_DNA"/>
</dbReference>
<evidence type="ECO:0000313" key="15">
    <source>
        <dbReference type="EMBL" id="CAI3993837.1"/>
    </source>
</evidence>
<dbReference type="EMBL" id="CAMXCT030001881">
    <property type="protein sequence ID" value="CAL4781149.1"/>
    <property type="molecule type" value="Genomic_DNA"/>
</dbReference>
<evidence type="ECO:0000256" key="11">
    <source>
        <dbReference type="ARBA" id="ARBA00023136"/>
    </source>
</evidence>
<keyword evidence="17" id="KW-1185">Reference proteome</keyword>
<evidence type="ECO:0000256" key="6">
    <source>
        <dbReference type="ARBA" id="ARBA00022723"/>
    </source>
</evidence>
<feature type="region of interest" description="Disordered" evidence="13">
    <location>
        <begin position="1"/>
        <end position="109"/>
    </location>
</feature>
<dbReference type="GO" id="GO:0061630">
    <property type="term" value="F:ubiquitin protein ligase activity"/>
    <property type="evidence" value="ECO:0007669"/>
    <property type="project" value="UniProtKB-EC"/>
</dbReference>
<evidence type="ECO:0000256" key="2">
    <source>
        <dbReference type="ARBA" id="ARBA00004141"/>
    </source>
</evidence>
<evidence type="ECO:0000313" key="16">
    <source>
        <dbReference type="EMBL" id="CAL1147212.1"/>
    </source>
</evidence>